<dbReference type="RefSeq" id="WP_010652592.1">
    <property type="nucleotide sequence ID" value="NZ_JAPHOO010000002.1"/>
</dbReference>
<dbReference type="Proteomes" id="UP000254554">
    <property type="component" value="Unassembled WGS sequence"/>
</dbReference>
<proteinExistence type="predicted"/>
<sequence length="306" mass="34454">MVKIIVTEEQKEKILLDTDNIRLSRASEYYQELSHYNKLDEALKLLSGFAGDAYWQEVILYKNLLRKREDAEEPEFRFLLQQCNDFTSIYKSNSDQLANMNGLRCYRVGVDAGAGFKQGDLDVLGTEGFINCTGVLIATTDEKNTPCYYLAHIFGERTTSCAVNEELNRILYDVRMLTNRNLSWSNLKGQVTLVGPGSKYENPSLCYKHAFKLLSQKKVKPVPLFGDSVAFNLTGHGDLIILEPVGHLNKGIQSRLPRVGHGYYSPIDDNSHLESMITIEAQILGGFLSEETCKDASAVSHFFLSM</sequence>
<evidence type="ECO:0000313" key="2">
    <source>
        <dbReference type="Proteomes" id="UP000254554"/>
    </source>
</evidence>
<reference evidence="1 2" key="1">
    <citation type="submission" date="2018-06" db="EMBL/GenBank/DDBJ databases">
        <authorList>
            <consortium name="Pathogen Informatics"/>
            <person name="Doyle S."/>
        </authorList>
    </citation>
    <scope>NUCLEOTIDE SEQUENCE [LARGE SCALE GENOMIC DNA]</scope>
    <source>
        <strain evidence="1 2">NCTC11370</strain>
    </source>
</reference>
<dbReference type="GeneID" id="93291338"/>
<protein>
    <submittedName>
        <fullName evidence="1">Uncharacterized protein</fullName>
    </submittedName>
</protein>
<dbReference type="EMBL" id="UGGT01000001">
    <property type="protein sequence ID" value="STO20382.1"/>
    <property type="molecule type" value="Genomic_DNA"/>
</dbReference>
<dbReference type="AlphaFoldDB" id="A0A377G6E2"/>
<keyword evidence="2" id="KW-1185">Reference proteome</keyword>
<accession>A0A377G6E2</accession>
<name>A0A377G6E2_9GAMM</name>
<evidence type="ECO:0000313" key="1">
    <source>
        <dbReference type="EMBL" id="STO20382.1"/>
    </source>
</evidence>
<gene>
    <name evidence="1" type="ORF">NCTC11370_00436</name>
</gene>
<dbReference type="OrthoDB" id="5650831at2"/>
<organism evidence="1 2">
    <name type="scientific">Fluoribacter dumoffii</name>
    <dbReference type="NCBI Taxonomy" id="463"/>
    <lineage>
        <taxon>Bacteria</taxon>
        <taxon>Pseudomonadati</taxon>
        <taxon>Pseudomonadota</taxon>
        <taxon>Gammaproteobacteria</taxon>
        <taxon>Legionellales</taxon>
        <taxon>Legionellaceae</taxon>
        <taxon>Fluoribacter</taxon>
    </lineage>
</organism>
<dbReference type="STRING" id="1094715.GCA_000236165_00295"/>